<reference evidence="1 2" key="1">
    <citation type="submission" date="2019-10" db="EMBL/GenBank/DDBJ databases">
        <title>Streptomyces smaragdinus sp. nov. and Streptomyces fabii sp. nov., isolated from the gut of fungus growing-termite Macrotermes natalensis.</title>
        <authorList>
            <person name="Schwitalla J."/>
            <person name="Benndorf R."/>
            <person name="Martin K."/>
            <person name="De Beer W."/>
            <person name="Kaster A.-K."/>
            <person name="Vollmers J."/>
            <person name="Poulsen M."/>
            <person name="Beemelmanns C."/>
        </authorList>
    </citation>
    <scope>NUCLEOTIDE SEQUENCE [LARGE SCALE GENOMIC DNA]</scope>
    <source>
        <strain evidence="1 2">RB5</strain>
    </source>
</reference>
<protein>
    <submittedName>
        <fullName evidence="1">Uncharacterized protein</fullName>
    </submittedName>
</protein>
<dbReference type="EMBL" id="WEGJ01000019">
    <property type="protein sequence ID" value="MQY14239.1"/>
    <property type="molecule type" value="Genomic_DNA"/>
</dbReference>
<dbReference type="Proteomes" id="UP000466345">
    <property type="component" value="Unassembled WGS sequence"/>
</dbReference>
<evidence type="ECO:0000313" key="2">
    <source>
        <dbReference type="Proteomes" id="UP000466345"/>
    </source>
</evidence>
<keyword evidence="2" id="KW-1185">Reference proteome</keyword>
<proteinExistence type="predicted"/>
<organism evidence="1 2">
    <name type="scientific">Streptomyces smaragdinus</name>
    <dbReference type="NCBI Taxonomy" id="2585196"/>
    <lineage>
        <taxon>Bacteria</taxon>
        <taxon>Bacillati</taxon>
        <taxon>Actinomycetota</taxon>
        <taxon>Actinomycetes</taxon>
        <taxon>Kitasatosporales</taxon>
        <taxon>Streptomycetaceae</taxon>
        <taxon>Streptomyces</taxon>
    </lineage>
</organism>
<sequence length="86" mass="9396">MVQLVKCFDGLVGSLSDDLGTLQAYLREDALQHGSMLVQRVFNTPSIGFLCLLFPLSGERIEGFPASQQEVPVRTLSGLTELKLSL</sequence>
<dbReference type="AlphaFoldDB" id="A0A7K0CL74"/>
<evidence type="ECO:0000313" key="1">
    <source>
        <dbReference type="EMBL" id="MQY14239.1"/>
    </source>
</evidence>
<gene>
    <name evidence="1" type="ORF">SRB5_44010</name>
</gene>
<name>A0A7K0CL74_9ACTN</name>
<accession>A0A7K0CL74</accession>
<comment type="caution">
    <text evidence="1">The sequence shown here is derived from an EMBL/GenBank/DDBJ whole genome shotgun (WGS) entry which is preliminary data.</text>
</comment>